<sequence>MKLLTYFSIFVSGFYWSILQKKMRIKLSVNCDRCRRKAMEVAVNAKGVISVAIEGESEDELVVVGDGIDAACLVDTLRKQACYAILETLEEVNPDILTPDDDQVQEEDDDTDDSKNIEAADDDNGTDQNVPPHCCLAECPTICYEQPQHEMSEVIVYDSYGPTTGCTIM</sequence>
<keyword evidence="4" id="KW-1185">Reference proteome</keyword>
<evidence type="ECO:0000313" key="3">
    <source>
        <dbReference type="EMBL" id="KAH0926805.1"/>
    </source>
</evidence>
<dbReference type="InterPro" id="IPR006121">
    <property type="entry name" value="HMA_dom"/>
</dbReference>
<name>A0ABQ8DBS4_BRANA</name>
<evidence type="ECO:0000256" key="1">
    <source>
        <dbReference type="SAM" id="MobiDB-lite"/>
    </source>
</evidence>
<feature type="region of interest" description="Disordered" evidence="1">
    <location>
        <begin position="95"/>
        <end position="129"/>
    </location>
</feature>
<protein>
    <recommendedName>
        <fullName evidence="2">HMA domain-containing protein</fullName>
    </recommendedName>
</protein>
<evidence type="ECO:0000313" key="4">
    <source>
        <dbReference type="Proteomes" id="UP000824890"/>
    </source>
</evidence>
<reference evidence="3 4" key="1">
    <citation type="submission" date="2021-05" db="EMBL/GenBank/DDBJ databases">
        <title>Genome Assembly of Synthetic Allotetraploid Brassica napus Reveals Homoeologous Exchanges between Subgenomes.</title>
        <authorList>
            <person name="Davis J.T."/>
        </authorList>
    </citation>
    <scope>NUCLEOTIDE SEQUENCE [LARGE SCALE GENOMIC DNA]</scope>
    <source>
        <strain evidence="4">cv. Da-Ae</strain>
        <tissue evidence="3">Seedling</tissue>
    </source>
</reference>
<dbReference type="Gene3D" id="3.30.70.100">
    <property type="match status" value="1"/>
</dbReference>
<dbReference type="InterPro" id="IPR042885">
    <property type="entry name" value="HIPP47/16"/>
</dbReference>
<feature type="compositionally biased region" description="Acidic residues" evidence="1">
    <location>
        <begin position="95"/>
        <end position="112"/>
    </location>
</feature>
<dbReference type="Proteomes" id="UP000824890">
    <property type="component" value="Unassembled WGS sequence"/>
</dbReference>
<organism evidence="3 4">
    <name type="scientific">Brassica napus</name>
    <name type="common">Rape</name>
    <dbReference type="NCBI Taxonomy" id="3708"/>
    <lineage>
        <taxon>Eukaryota</taxon>
        <taxon>Viridiplantae</taxon>
        <taxon>Streptophyta</taxon>
        <taxon>Embryophyta</taxon>
        <taxon>Tracheophyta</taxon>
        <taxon>Spermatophyta</taxon>
        <taxon>Magnoliopsida</taxon>
        <taxon>eudicotyledons</taxon>
        <taxon>Gunneridae</taxon>
        <taxon>Pentapetalae</taxon>
        <taxon>rosids</taxon>
        <taxon>malvids</taxon>
        <taxon>Brassicales</taxon>
        <taxon>Brassicaceae</taxon>
        <taxon>Brassiceae</taxon>
        <taxon>Brassica</taxon>
    </lineage>
</organism>
<gene>
    <name evidence="3" type="ORF">HID58_019061</name>
</gene>
<feature type="domain" description="HMA" evidence="2">
    <location>
        <begin position="20"/>
        <end position="89"/>
    </location>
</feature>
<dbReference type="PANTHER" id="PTHR46932">
    <property type="entry name" value="HEAVY METAL-ASSOCIATED ISOPRENYLATED PLANT PROTEIN 47"/>
    <property type="match status" value="1"/>
</dbReference>
<dbReference type="EMBL" id="JAGKQM010000005">
    <property type="protein sequence ID" value="KAH0926805.1"/>
    <property type="molecule type" value="Genomic_DNA"/>
</dbReference>
<comment type="caution">
    <text evidence="3">The sequence shown here is derived from an EMBL/GenBank/DDBJ whole genome shotgun (WGS) entry which is preliminary data.</text>
</comment>
<proteinExistence type="predicted"/>
<dbReference type="PROSITE" id="PS50846">
    <property type="entry name" value="HMA_2"/>
    <property type="match status" value="1"/>
</dbReference>
<dbReference type="PANTHER" id="PTHR46932:SF12">
    <property type="entry name" value="HEAVY METAL-ASSOCIATED ISOPRENYLATED PLANT PROTEIN 47"/>
    <property type="match status" value="1"/>
</dbReference>
<evidence type="ECO:0000259" key="2">
    <source>
        <dbReference type="PROSITE" id="PS50846"/>
    </source>
</evidence>
<accession>A0ABQ8DBS4</accession>